<comment type="cofactor">
    <cofactor evidence="1">
        <name>Fe cation</name>
        <dbReference type="ChEBI" id="CHEBI:24875"/>
    </cofactor>
</comment>
<dbReference type="GO" id="GO:0004022">
    <property type="term" value="F:alcohol dehydrogenase (NAD+) activity"/>
    <property type="evidence" value="ECO:0007669"/>
    <property type="project" value="TreeGrafter"/>
</dbReference>
<keyword evidence="4" id="KW-0520">NAD</keyword>
<dbReference type="AlphaFoldDB" id="A0A6M1RMV2"/>
<evidence type="ECO:0000313" key="7">
    <source>
        <dbReference type="EMBL" id="NGN98819.1"/>
    </source>
</evidence>
<dbReference type="Pfam" id="PF00465">
    <property type="entry name" value="Fe-ADH"/>
    <property type="match status" value="1"/>
</dbReference>
<dbReference type="PANTHER" id="PTHR11496">
    <property type="entry name" value="ALCOHOL DEHYDROGENASE"/>
    <property type="match status" value="1"/>
</dbReference>
<dbReference type="Pfam" id="PF25137">
    <property type="entry name" value="ADH_Fe_C"/>
    <property type="match status" value="1"/>
</dbReference>
<protein>
    <submittedName>
        <fullName evidence="7">Iron-containing alcohol dehydrogenase</fullName>
    </submittedName>
</protein>
<accession>A0A6M1RMV2</accession>
<dbReference type="Gene3D" id="1.20.1090.10">
    <property type="entry name" value="Dehydroquinate synthase-like - alpha domain"/>
    <property type="match status" value="1"/>
</dbReference>
<dbReference type="InterPro" id="IPR018211">
    <property type="entry name" value="ADH_Fe_CS"/>
</dbReference>
<dbReference type="Gene3D" id="3.40.50.1970">
    <property type="match status" value="1"/>
</dbReference>
<evidence type="ECO:0000256" key="3">
    <source>
        <dbReference type="ARBA" id="ARBA00023002"/>
    </source>
</evidence>
<dbReference type="GO" id="GO:0046872">
    <property type="term" value="F:metal ion binding"/>
    <property type="evidence" value="ECO:0007669"/>
    <property type="project" value="InterPro"/>
</dbReference>
<dbReference type="FunFam" id="3.40.50.1970:FF:000003">
    <property type="entry name" value="Alcohol dehydrogenase, iron-containing"/>
    <property type="match status" value="1"/>
</dbReference>
<organism evidence="7 8">
    <name type="scientific">Grimontia sedimenti</name>
    <dbReference type="NCBI Taxonomy" id="2711294"/>
    <lineage>
        <taxon>Bacteria</taxon>
        <taxon>Pseudomonadati</taxon>
        <taxon>Pseudomonadota</taxon>
        <taxon>Gammaproteobacteria</taxon>
        <taxon>Vibrionales</taxon>
        <taxon>Vibrionaceae</taxon>
        <taxon>Grimontia</taxon>
    </lineage>
</organism>
<feature type="domain" description="Alcohol dehydrogenase iron-type/glycerol dehydrogenase GldA" evidence="5">
    <location>
        <begin position="27"/>
        <end position="193"/>
    </location>
</feature>
<dbReference type="RefSeq" id="WP_165015094.1">
    <property type="nucleotide sequence ID" value="NZ_JAALDL010000011.1"/>
</dbReference>
<comment type="similarity">
    <text evidence="2">Belongs to the iron-containing alcohol dehydrogenase family.</text>
</comment>
<evidence type="ECO:0000256" key="1">
    <source>
        <dbReference type="ARBA" id="ARBA00001962"/>
    </source>
</evidence>
<proteinExistence type="inferred from homology"/>
<feature type="domain" description="Fe-containing alcohol dehydrogenase-like C-terminal" evidence="6">
    <location>
        <begin position="204"/>
        <end position="392"/>
    </location>
</feature>
<sequence>MLVKAAHKSYMKALKVAARVIPIPRPTLFTGAESAEQLCEAISLMNLGKLLIVTDEALVEVGIVDQIETYLHRHGVDFARFDKVTPDPTYPQAEEGLVVYKRENCKGILAVGGGSPIDCAKVIAARVTNNKAIKKLAGLLKVWRTPAPLFVIPTTAGTGSEVTVAAVISDPASHQKTPLMDPKLVPLMAALDPNLMTGLPPHITAATGMDALTHAVEAYLSLNATTETDAYATAALKLIHANLIAAYKDGHSLKVRFNMAMASYYAGLAFTKASLGYTHAIAHHLGAKYGTPHGAANALALPHVLEASVPSAKVRIANMAKMVDVGDESWDDQTNASAFVNYVVSLQESMNMPRTLPEIQPEDITQIAKNAIREANWNYPVPHYLSLGECKQLIAKIKG</sequence>
<dbReference type="PANTHER" id="PTHR11496:SF102">
    <property type="entry name" value="ALCOHOL DEHYDROGENASE 4"/>
    <property type="match status" value="1"/>
</dbReference>
<keyword evidence="8" id="KW-1185">Reference proteome</keyword>
<evidence type="ECO:0000259" key="5">
    <source>
        <dbReference type="Pfam" id="PF00465"/>
    </source>
</evidence>
<dbReference type="CDD" id="cd08189">
    <property type="entry name" value="Fe-ADH-like"/>
    <property type="match status" value="1"/>
</dbReference>
<evidence type="ECO:0000313" key="8">
    <source>
        <dbReference type="Proteomes" id="UP000473008"/>
    </source>
</evidence>
<dbReference type="PROSITE" id="PS00060">
    <property type="entry name" value="ADH_IRON_2"/>
    <property type="match status" value="1"/>
</dbReference>
<dbReference type="EMBL" id="JAALDL010000011">
    <property type="protein sequence ID" value="NGN98819.1"/>
    <property type="molecule type" value="Genomic_DNA"/>
</dbReference>
<evidence type="ECO:0000256" key="2">
    <source>
        <dbReference type="ARBA" id="ARBA00007358"/>
    </source>
</evidence>
<dbReference type="Proteomes" id="UP000473008">
    <property type="component" value="Unassembled WGS sequence"/>
</dbReference>
<dbReference type="InterPro" id="IPR056798">
    <property type="entry name" value="ADH_Fe_C"/>
</dbReference>
<reference evidence="7 8" key="1">
    <citation type="submission" date="2020-02" db="EMBL/GenBank/DDBJ databases">
        <title>The draft genome of Grimontia sedimenta sp. nov., isolated from benthic sediments near coral reefs south of Kuwait.</title>
        <authorList>
            <person name="Mahmoud H.M."/>
            <person name="Jose L."/>
            <person name="Eapen S."/>
        </authorList>
    </citation>
    <scope>NUCLEOTIDE SEQUENCE [LARGE SCALE GENOMIC DNA]</scope>
    <source>
        <strain evidence="7 8">S25</strain>
    </source>
</reference>
<evidence type="ECO:0000256" key="4">
    <source>
        <dbReference type="ARBA" id="ARBA00023027"/>
    </source>
</evidence>
<dbReference type="InterPro" id="IPR039697">
    <property type="entry name" value="Alcohol_dehydrogenase_Fe"/>
</dbReference>
<dbReference type="SUPFAM" id="SSF56796">
    <property type="entry name" value="Dehydroquinate synthase-like"/>
    <property type="match status" value="1"/>
</dbReference>
<evidence type="ECO:0000259" key="6">
    <source>
        <dbReference type="Pfam" id="PF25137"/>
    </source>
</evidence>
<comment type="caution">
    <text evidence="7">The sequence shown here is derived from an EMBL/GenBank/DDBJ whole genome shotgun (WGS) entry which is preliminary data.</text>
</comment>
<name>A0A6M1RMV2_9GAMM</name>
<dbReference type="InterPro" id="IPR001670">
    <property type="entry name" value="ADH_Fe/GldA"/>
</dbReference>
<dbReference type="FunFam" id="1.20.1090.10:FF:000001">
    <property type="entry name" value="Aldehyde-alcohol dehydrogenase"/>
    <property type="match status" value="1"/>
</dbReference>
<gene>
    <name evidence="7" type="ORF">G5S52_14550</name>
</gene>
<keyword evidence="3" id="KW-0560">Oxidoreductase</keyword>